<protein>
    <submittedName>
        <fullName evidence="2">Uncharacterized protein</fullName>
    </submittedName>
</protein>
<feature type="region of interest" description="Disordered" evidence="1">
    <location>
        <begin position="78"/>
        <end position="97"/>
    </location>
</feature>
<gene>
    <name evidence="2" type="ORF">Ctob_001417</name>
</gene>
<dbReference type="AlphaFoldDB" id="A0A0M0J3M2"/>
<reference evidence="3" key="1">
    <citation type="journal article" date="2015" name="PLoS Genet.">
        <title>Genome Sequence and Transcriptome Analyses of Chrysochromulina tobin: Metabolic Tools for Enhanced Algal Fitness in the Prominent Order Prymnesiales (Haptophyceae).</title>
        <authorList>
            <person name="Hovde B.T."/>
            <person name="Deodato C.R."/>
            <person name="Hunsperger H.M."/>
            <person name="Ryken S.A."/>
            <person name="Yost W."/>
            <person name="Jha R.K."/>
            <person name="Patterson J."/>
            <person name="Monnat R.J. Jr."/>
            <person name="Barlow S.B."/>
            <person name="Starkenburg S.R."/>
            <person name="Cattolico R.A."/>
        </authorList>
    </citation>
    <scope>NUCLEOTIDE SEQUENCE</scope>
    <source>
        <strain evidence="3">CCMP291</strain>
    </source>
</reference>
<keyword evidence="3" id="KW-1185">Reference proteome</keyword>
<feature type="region of interest" description="Disordered" evidence="1">
    <location>
        <begin position="50"/>
        <end position="72"/>
    </location>
</feature>
<feature type="compositionally biased region" description="Polar residues" evidence="1">
    <location>
        <begin position="50"/>
        <end position="68"/>
    </location>
</feature>
<proteinExistence type="predicted"/>
<evidence type="ECO:0000313" key="2">
    <source>
        <dbReference type="EMBL" id="KOO20902.1"/>
    </source>
</evidence>
<name>A0A0M0J3M2_9EUKA</name>
<evidence type="ECO:0000313" key="3">
    <source>
        <dbReference type="Proteomes" id="UP000037460"/>
    </source>
</evidence>
<comment type="caution">
    <text evidence="2">The sequence shown here is derived from an EMBL/GenBank/DDBJ whole genome shotgun (WGS) entry which is preliminary data.</text>
</comment>
<dbReference type="Proteomes" id="UP000037460">
    <property type="component" value="Unassembled WGS sequence"/>
</dbReference>
<evidence type="ECO:0000256" key="1">
    <source>
        <dbReference type="SAM" id="MobiDB-lite"/>
    </source>
</evidence>
<dbReference type="EMBL" id="JWZX01003404">
    <property type="protein sequence ID" value="KOO20902.1"/>
    <property type="molecule type" value="Genomic_DNA"/>
</dbReference>
<feature type="compositionally biased region" description="Polar residues" evidence="1">
    <location>
        <begin position="78"/>
        <end position="91"/>
    </location>
</feature>
<sequence>MQPGYKARRVSAMSDGVGLDSTAKACTAAGGFAWLEMNNTQTTLHLKLPASTSDGSLTSTPDRSYTSASHDRAISSLASHELPTTSVQEQPRPTLEQPHPPVAACAMAGLRQKARSCEIFDSPQSSTSTSTSPLEGMGPLRATDAVLSRGPLRASDAVLSSLREDPIHPICLGLDEDSPSRSLLKVLFVDYLHADLTHSAALGATLDEKEAFVDVALGHVALNSALTCSALNSSLASAAHARSTPKAADVVLIDQNVYDTGKVGTQIASELRHFGFTGLICMVTSGSPEG</sequence>
<organism evidence="2 3">
    <name type="scientific">Chrysochromulina tobinii</name>
    <dbReference type="NCBI Taxonomy" id="1460289"/>
    <lineage>
        <taxon>Eukaryota</taxon>
        <taxon>Haptista</taxon>
        <taxon>Haptophyta</taxon>
        <taxon>Prymnesiophyceae</taxon>
        <taxon>Prymnesiales</taxon>
        <taxon>Chrysochromulinaceae</taxon>
        <taxon>Chrysochromulina</taxon>
    </lineage>
</organism>
<feature type="region of interest" description="Disordered" evidence="1">
    <location>
        <begin position="120"/>
        <end position="139"/>
    </location>
</feature>
<accession>A0A0M0J3M2</accession>